<evidence type="ECO:0000313" key="2">
    <source>
        <dbReference type="EMBL" id="KAI5069888.1"/>
    </source>
</evidence>
<organism evidence="2 3">
    <name type="scientific">Adiantum capillus-veneris</name>
    <name type="common">Maidenhair fern</name>
    <dbReference type="NCBI Taxonomy" id="13818"/>
    <lineage>
        <taxon>Eukaryota</taxon>
        <taxon>Viridiplantae</taxon>
        <taxon>Streptophyta</taxon>
        <taxon>Embryophyta</taxon>
        <taxon>Tracheophyta</taxon>
        <taxon>Polypodiopsida</taxon>
        <taxon>Polypodiidae</taxon>
        <taxon>Polypodiales</taxon>
        <taxon>Pteridineae</taxon>
        <taxon>Pteridaceae</taxon>
        <taxon>Vittarioideae</taxon>
        <taxon>Adiantum</taxon>
    </lineage>
</organism>
<dbReference type="InterPro" id="IPR026960">
    <property type="entry name" value="RVT-Znf"/>
</dbReference>
<evidence type="ECO:0000259" key="1">
    <source>
        <dbReference type="Pfam" id="PF13966"/>
    </source>
</evidence>
<protein>
    <recommendedName>
        <fullName evidence="1">Reverse transcriptase zinc-binding domain-containing protein</fullName>
    </recommendedName>
</protein>
<keyword evidence="3" id="KW-1185">Reference proteome</keyword>
<comment type="caution">
    <text evidence="2">The sequence shown here is derived from an EMBL/GenBank/DDBJ whole genome shotgun (WGS) entry which is preliminary data.</text>
</comment>
<dbReference type="OrthoDB" id="1750161at2759"/>
<dbReference type="AlphaFoldDB" id="A0A9D4UM79"/>
<accession>A0A9D4UM79</accession>
<evidence type="ECO:0000313" key="3">
    <source>
        <dbReference type="Proteomes" id="UP000886520"/>
    </source>
</evidence>
<dbReference type="Pfam" id="PF13966">
    <property type="entry name" value="zf-RVT"/>
    <property type="match status" value="1"/>
</dbReference>
<dbReference type="EMBL" id="JABFUD020000015">
    <property type="protein sequence ID" value="KAI5069888.1"/>
    <property type="molecule type" value="Genomic_DNA"/>
</dbReference>
<feature type="domain" description="Reverse transcriptase zinc-binding" evidence="1">
    <location>
        <begin position="176"/>
        <end position="240"/>
    </location>
</feature>
<sequence length="257" mass="29563">QSMCQDIAESIQVEWLTSLELVALQWMGAFTRLEILVSVKACSETVPTLFFKLQGEERLQRVAVEAPQVAECCFQRIRVVGICERTCVIDPDPTALETGHWRLWAWECCPLARVQWDPGEWLCRDPFSSTDHPGVPFFQYTVRRGRHILAAQKEARPAAARHWPEEGLTVEFLAAFWERLWESRQLRLVTLFQWLVAHRATTVGSWLVHSGLSNPCAACDHLVESQHHCLWDCPSAQQVWLRILRLMPALSTARQYT</sequence>
<dbReference type="Proteomes" id="UP000886520">
    <property type="component" value="Chromosome 15"/>
</dbReference>
<reference evidence="2" key="1">
    <citation type="submission" date="2021-01" db="EMBL/GenBank/DDBJ databases">
        <title>Adiantum capillus-veneris genome.</title>
        <authorList>
            <person name="Fang Y."/>
            <person name="Liao Q."/>
        </authorList>
    </citation>
    <scope>NUCLEOTIDE SEQUENCE</scope>
    <source>
        <strain evidence="2">H3</strain>
        <tissue evidence="2">Leaf</tissue>
    </source>
</reference>
<proteinExistence type="predicted"/>
<gene>
    <name evidence="2" type="ORF">GOP47_0016189</name>
</gene>
<name>A0A9D4UM79_ADICA</name>
<feature type="non-terminal residue" evidence="2">
    <location>
        <position position="1"/>
    </location>
</feature>